<gene>
    <name evidence="1" type="ORF">SIL82_00120</name>
</gene>
<protein>
    <submittedName>
        <fullName evidence="1">Peptidoglycan endopeptidase</fullName>
    </submittedName>
</protein>
<dbReference type="InterPro" id="IPR038765">
    <property type="entry name" value="Papain-like_cys_pep_sf"/>
</dbReference>
<comment type="caution">
    <text evidence="1">The sequence shown here is derived from an EMBL/GenBank/DDBJ whole genome shotgun (WGS) entry which is preliminary data.</text>
</comment>
<reference evidence="1 2" key="1">
    <citation type="submission" date="2023-11" db="EMBL/GenBank/DDBJ databases">
        <title>MicrobeMod: A computational toolkit for identifying prokaryotic methylation and restriction-modification with nanopore sequencing.</title>
        <authorList>
            <person name="Crits-Christoph A."/>
            <person name="Kang S.C."/>
            <person name="Lee H."/>
            <person name="Ostrov N."/>
        </authorList>
    </citation>
    <scope>NUCLEOTIDE SEQUENCE [LARGE SCALE GENOMIC DNA]</scope>
    <source>
        <strain evidence="1 2">ATCC 14820</strain>
    </source>
</reference>
<accession>A0ABU4PIU8</accession>
<sequence>MSAGERAVAAARGAIGARFRVQGRDPAFGLDCVGLAGLAARAAGFEGEIPSGYALRGGDAAVLAAAFSAAGLVASDVPAPGDLALFLTGPGQFHLAVLVPGGIVHADAMLRRVVERPGVPPWPVLGCWRVEG</sequence>
<dbReference type="Gene3D" id="3.90.1720.10">
    <property type="entry name" value="endopeptidase domain like (from Nostoc punctiforme)"/>
    <property type="match status" value="1"/>
</dbReference>
<evidence type="ECO:0000313" key="2">
    <source>
        <dbReference type="Proteomes" id="UP001279660"/>
    </source>
</evidence>
<keyword evidence="2" id="KW-1185">Reference proteome</keyword>
<dbReference type="Proteomes" id="UP001279660">
    <property type="component" value="Unassembled WGS sequence"/>
</dbReference>
<dbReference type="RefSeq" id="WP_010406314.1">
    <property type="nucleotide sequence ID" value="NZ_JAWXXV010000001.1"/>
</dbReference>
<organism evidence="1 2">
    <name type="scientific">Sphingomonas echinoides</name>
    <dbReference type="NCBI Taxonomy" id="59803"/>
    <lineage>
        <taxon>Bacteria</taxon>
        <taxon>Pseudomonadati</taxon>
        <taxon>Pseudomonadota</taxon>
        <taxon>Alphaproteobacteria</taxon>
        <taxon>Sphingomonadales</taxon>
        <taxon>Sphingomonadaceae</taxon>
        <taxon>Sphingomonas</taxon>
    </lineage>
</organism>
<proteinExistence type="predicted"/>
<dbReference type="EMBL" id="JAWXXV010000001">
    <property type="protein sequence ID" value="MDX5982649.1"/>
    <property type="molecule type" value="Genomic_DNA"/>
</dbReference>
<dbReference type="SUPFAM" id="SSF54001">
    <property type="entry name" value="Cysteine proteinases"/>
    <property type="match status" value="1"/>
</dbReference>
<name>A0ABU4PIU8_9SPHN</name>
<evidence type="ECO:0000313" key="1">
    <source>
        <dbReference type="EMBL" id="MDX5982649.1"/>
    </source>
</evidence>